<keyword evidence="18" id="KW-1185">Reference proteome</keyword>
<dbReference type="NCBIfam" id="TIGR00238">
    <property type="entry name" value="KamA family radical SAM protein"/>
    <property type="match status" value="1"/>
</dbReference>
<dbReference type="SUPFAM" id="SSF102114">
    <property type="entry name" value="Radical SAM enzymes"/>
    <property type="match status" value="1"/>
</dbReference>
<comment type="catalytic activity">
    <reaction evidence="1">
        <text>L-lysine = D-beta-lysine</text>
        <dbReference type="Rhea" id="RHEA:44148"/>
        <dbReference type="ChEBI" id="CHEBI:32551"/>
        <dbReference type="ChEBI" id="CHEBI:84138"/>
    </reaction>
</comment>
<keyword evidence="6 14" id="KW-0004">4Fe-4S</keyword>
<comment type="cofactor">
    <cofactor evidence="2 15">
        <name>pyridoxal 5'-phosphate</name>
        <dbReference type="ChEBI" id="CHEBI:597326"/>
    </cofactor>
</comment>
<evidence type="ECO:0000256" key="11">
    <source>
        <dbReference type="ARBA" id="ARBA00023014"/>
    </source>
</evidence>
<keyword evidence="7" id="KW-0949">S-adenosyl-L-methionine</keyword>
<dbReference type="GO" id="GO:0046872">
    <property type="term" value="F:metal ion binding"/>
    <property type="evidence" value="ECO:0007669"/>
    <property type="project" value="UniProtKB-KW"/>
</dbReference>
<dbReference type="GO" id="GO:0051539">
    <property type="term" value="F:4 iron, 4 sulfur cluster binding"/>
    <property type="evidence" value="ECO:0007669"/>
    <property type="project" value="UniProtKB-KW"/>
</dbReference>
<dbReference type="SFLD" id="SFLDF00314">
    <property type="entry name" value="L-lysine_2_3-aminomutase_(yjeK"/>
    <property type="match status" value="1"/>
</dbReference>
<organism evidence="17 18">
    <name type="scientific">Sediminihaliea albiluteola</name>
    <dbReference type="NCBI Taxonomy" id="2758564"/>
    <lineage>
        <taxon>Bacteria</taxon>
        <taxon>Pseudomonadati</taxon>
        <taxon>Pseudomonadota</taxon>
        <taxon>Gammaproteobacteria</taxon>
        <taxon>Cellvibrionales</taxon>
        <taxon>Halieaceae</taxon>
        <taxon>Sediminihaliea</taxon>
    </lineage>
</organism>
<evidence type="ECO:0000259" key="16">
    <source>
        <dbReference type="PROSITE" id="PS51918"/>
    </source>
</evidence>
<evidence type="ECO:0000256" key="8">
    <source>
        <dbReference type="ARBA" id="ARBA00022723"/>
    </source>
</evidence>
<dbReference type="PANTHER" id="PTHR30538:SF1">
    <property type="entry name" value="L-LYSINE 2,3-AMINOMUTASE"/>
    <property type="match status" value="1"/>
</dbReference>
<dbReference type="PANTHER" id="PTHR30538">
    <property type="entry name" value="LYSINE 2,3-AMINOMUTASE-RELATED"/>
    <property type="match status" value="1"/>
</dbReference>
<evidence type="ECO:0000256" key="9">
    <source>
        <dbReference type="ARBA" id="ARBA00022898"/>
    </source>
</evidence>
<comment type="similarity">
    <text evidence="4">Belongs to the radical SAM superfamily. KamA family.</text>
</comment>
<dbReference type="Proteomes" id="UP000539350">
    <property type="component" value="Unassembled WGS sequence"/>
</dbReference>
<dbReference type="PIRSF" id="PIRSF004911">
    <property type="entry name" value="DUF160"/>
    <property type="match status" value="1"/>
</dbReference>
<gene>
    <name evidence="17" type="primary">epmB</name>
    <name evidence="17" type="ORF">H2508_12800</name>
</gene>
<name>A0A7W2YJW0_9GAMM</name>
<evidence type="ECO:0000256" key="13">
    <source>
        <dbReference type="ARBA" id="ARBA00030756"/>
    </source>
</evidence>
<dbReference type="CDD" id="cd01335">
    <property type="entry name" value="Radical_SAM"/>
    <property type="match status" value="1"/>
</dbReference>
<evidence type="ECO:0000256" key="4">
    <source>
        <dbReference type="ARBA" id="ARBA00008703"/>
    </source>
</evidence>
<sequence>MPHSSKLIPLQSKADWREQLRKVITDGTSLLQQLDLSPSQVNLSDAACQSFSLKVPLAFVQRMRKGDPNDPLLKQVLASADELINPADFGPDPTGESKGVIPRAGIIHKYQGRLLLVVTGGCAINCRYCFRRHFPYSANINSRQQWREALAYIAEDPSITEVILSGGDPLVADDDYLAELCEQIAAIAHVKRLRIHSRLPIVLPDRITHSLLDAICPKGLQSVMVVHCNHANEIDADVGRAIAVMRERQMTVLNQSVLLAGVNDSSEALVALSEKLFANGVLPYYLHLLDKVQGAAHFDLAEQRAQELHAAITRELPGYLVPKLVREIAGEAAKTAIPALTDSKS</sequence>
<dbReference type="InterPro" id="IPR022462">
    <property type="entry name" value="EpmB"/>
</dbReference>
<evidence type="ECO:0000313" key="17">
    <source>
        <dbReference type="EMBL" id="MBA6413991.1"/>
    </source>
</evidence>
<dbReference type="NCBIfam" id="TIGR03821">
    <property type="entry name" value="EFP_modif_epmB"/>
    <property type="match status" value="1"/>
</dbReference>
<evidence type="ECO:0000256" key="12">
    <source>
        <dbReference type="ARBA" id="ARBA00023235"/>
    </source>
</evidence>
<comment type="cofactor">
    <cofactor evidence="3">
        <name>[4Fe-4S] cluster</name>
        <dbReference type="ChEBI" id="CHEBI:49883"/>
    </cofactor>
</comment>
<proteinExistence type="inferred from homology"/>
<dbReference type="RefSeq" id="WP_182174393.1">
    <property type="nucleotide sequence ID" value="NZ_JACFXU010000017.1"/>
</dbReference>
<keyword evidence="10" id="KW-0408">Iron</keyword>
<keyword evidence="11 14" id="KW-0411">Iron-sulfur</keyword>
<dbReference type="Gene3D" id="3.20.20.70">
    <property type="entry name" value="Aldolase class I"/>
    <property type="match status" value="1"/>
</dbReference>
<feature type="binding site" evidence="14">
    <location>
        <position position="122"/>
    </location>
    <ligand>
        <name>[4Fe-4S] cluster</name>
        <dbReference type="ChEBI" id="CHEBI:49883"/>
        <note>4Fe-4S-S-AdoMet</note>
    </ligand>
</feature>
<dbReference type="GO" id="GO:0016853">
    <property type="term" value="F:isomerase activity"/>
    <property type="evidence" value="ECO:0007669"/>
    <property type="project" value="UniProtKB-KW"/>
</dbReference>
<dbReference type="AlphaFoldDB" id="A0A7W2YJW0"/>
<evidence type="ECO:0000256" key="14">
    <source>
        <dbReference type="PIRSR" id="PIRSR004911-1"/>
    </source>
</evidence>
<protein>
    <recommendedName>
        <fullName evidence="5">L-lysine 2,3-aminomutase</fullName>
    </recommendedName>
    <alternativeName>
        <fullName evidence="13">EF-P post-translational modification enzyme B</fullName>
    </alternativeName>
</protein>
<evidence type="ECO:0000313" key="18">
    <source>
        <dbReference type="Proteomes" id="UP000539350"/>
    </source>
</evidence>
<evidence type="ECO:0000256" key="10">
    <source>
        <dbReference type="ARBA" id="ARBA00023004"/>
    </source>
</evidence>
<dbReference type="PROSITE" id="PS51918">
    <property type="entry name" value="RADICAL_SAM"/>
    <property type="match status" value="1"/>
</dbReference>
<evidence type="ECO:0000256" key="15">
    <source>
        <dbReference type="PIRSR" id="PIRSR603739-50"/>
    </source>
</evidence>
<dbReference type="InterPro" id="IPR013785">
    <property type="entry name" value="Aldolase_TIM"/>
</dbReference>
<comment type="caution">
    <text evidence="17">The sequence shown here is derived from an EMBL/GenBank/DDBJ whole genome shotgun (WGS) entry which is preliminary data.</text>
</comment>
<dbReference type="SFLD" id="SFLDG01070">
    <property type="entry name" value="PLP-dependent"/>
    <property type="match status" value="1"/>
</dbReference>
<evidence type="ECO:0000256" key="2">
    <source>
        <dbReference type="ARBA" id="ARBA00001933"/>
    </source>
</evidence>
<evidence type="ECO:0000256" key="6">
    <source>
        <dbReference type="ARBA" id="ARBA00022485"/>
    </source>
</evidence>
<keyword evidence="9 15" id="KW-0663">Pyridoxal phosphate</keyword>
<evidence type="ECO:0000256" key="3">
    <source>
        <dbReference type="ARBA" id="ARBA00001966"/>
    </source>
</evidence>
<dbReference type="InterPro" id="IPR058240">
    <property type="entry name" value="rSAM_sf"/>
</dbReference>
<dbReference type="EMBL" id="JACFXU010000017">
    <property type="protein sequence ID" value="MBA6413991.1"/>
    <property type="molecule type" value="Genomic_DNA"/>
</dbReference>
<reference evidence="17 18" key="1">
    <citation type="submission" date="2020-07" db="EMBL/GenBank/DDBJ databases">
        <title>Halieaceae bacterium, F7430, whole genome shotgun sequencing project.</title>
        <authorList>
            <person name="Jiang S."/>
            <person name="Liu Z.W."/>
            <person name="Du Z.J."/>
        </authorList>
    </citation>
    <scope>NUCLEOTIDE SEQUENCE [LARGE SCALE GENOMIC DNA]</scope>
    <source>
        <strain evidence="17 18">F7430</strain>
    </source>
</reference>
<feature type="domain" description="Radical SAM core" evidence="16">
    <location>
        <begin position="108"/>
        <end position="331"/>
    </location>
</feature>
<feature type="modified residue" description="N6-(pyridoxal phosphate)lysine" evidence="15">
    <location>
        <position position="334"/>
    </location>
</feature>
<evidence type="ECO:0000256" key="7">
    <source>
        <dbReference type="ARBA" id="ARBA00022691"/>
    </source>
</evidence>
<dbReference type="SFLD" id="SFLDS00029">
    <property type="entry name" value="Radical_SAM"/>
    <property type="match status" value="1"/>
</dbReference>
<dbReference type="InterPro" id="IPR003739">
    <property type="entry name" value="Lys_aminomutase/Glu_NH3_mut"/>
</dbReference>
<evidence type="ECO:0000256" key="5">
    <source>
        <dbReference type="ARBA" id="ARBA00022363"/>
    </source>
</evidence>
<keyword evidence="12" id="KW-0413">Isomerase</keyword>
<feature type="binding site" evidence="14">
    <location>
        <position position="126"/>
    </location>
    <ligand>
        <name>[4Fe-4S] cluster</name>
        <dbReference type="ChEBI" id="CHEBI:49883"/>
        <note>4Fe-4S-S-AdoMet</note>
    </ligand>
</feature>
<dbReference type="InterPro" id="IPR007197">
    <property type="entry name" value="rSAM"/>
</dbReference>
<dbReference type="Pfam" id="PF04055">
    <property type="entry name" value="Radical_SAM"/>
    <property type="match status" value="1"/>
</dbReference>
<accession>A0A7W2YJW0</accession>
<feature type="binding site" evidence="14">
    <location>
        <position position="129"/>
    </location>
    <ligand>
        <name>[4Fe-4S] cluster</name>
        <dbReference type="ChEBI" id="CHEBI:49883"/>
        <note>4Fe-4S-S-AdoMet</note>
    </ligand>
</feature>
<keyword evidence="8 14" id="KW-0479">Metal-binding</keyword>
<evidence type="ECO:0000256" key="1">
    <source>
        <dbReference type="ARBA" id="ARBA00001352"/>
    </source>
</evidence>